<keyword evidence="2" id="KW-0808">Transferase</keyword>
<dbReference type="CDD" id="cd01918">
    <property type="entry name" value="HprK_C"/>
    <property type="match status" value="1"/>
</dbReference>
<evidence type="ECO:0000313" key="2">
    <source>
        <dbReference type="EMBL" id="MXO83047.1"/>
    </source>
</evidence>
<protein>
    <submittedName>
        <fullName evidence="2">Serine kinase</fullName>
    </submittedName>
</protein>
<dbReference type="AlphaFoldDB" id="A0A844Z7J0"/>
<sequence length="147" mass="15043">MTTAEIRQAAAVAIGGKALLIEGPPGCGKTTLALSLLDRGASLIGDDGVALTTNDGALIASPPPNTSGLIEVRGVGLIERPSIIAPVSLILAITPDAPRYIERADTIAILGHDIPIIQFARYNEADPIRAEAALDLHGLAATAHKGN</sequence>
<dbReference type="RefSeq" id="WP_160613432.1">
    <property type="nucleotide sequence ID" value="NZ_JAUFQM010000001.1"/>
</dbReference>
<dbReference type="OrthoDB" id="8326226at2"/>
<dbReference type="GO" id="GO:0000155">
    <property type="term" value="F:phosphorelay sensor kinase activity"/>
    <property type="evidence" value="ECO:0007669"/>
    <property type="project" value="InterPro"/>
</dbReference>
<dbReference type="GO" id="GO:0006109">
    <property type="term" value="P:regulation of carbohydrate metabolic process"/>
    <property type="evidence" value="ECO:0007669"/>
    <property type="project" value="InterPro"/>
</dbReference>
<gene>
    <name evidence="2" type="ORF">GRI35_06670</name>
</gene>
<dbReference type="Gene3D" id="3.40.50.300">
    <property type="entry name" value="P-loop containing nucleotide triphosphate hydrolases"/>
    <property type="match status" value="1"/>
</dbReference>
<name>A0A844Z7J0_9SPHN</name>
<reference evidence="2 3" key="1">
    <citation type="submission" date="2019-12" db="EMBL/GenBank/DDBJ databases">
        <title>Genomic-based taxomic classification of the family Erythrobacteraceae.</title>
        <authorList>
            <person name="Xu L."/>
        </authorList>
    </citation>
    <scope>NUCLEOTIDE SEQUENCE [LARGE SCALE GENOMIC DNA]</scope>
    <source>
        <strain evidence="2 3">KCTC 42006</strain>
    </source>
</reference>
<keyword evidence="3" id="KW-1185">Reference proteome</keyword>
<dbReference type="Proteomes" id="UP000460290">
    <property type="component" value="Unassembled WGS sequence"/>
</dbReference>
<comment type="caution">
    <text evidence="2">The sequence shown here is derived from an EMBL/GenBank/DDBJ whole genome shotgun (WGS) entry which is preliminary data.</text>
</comment>
<evidence type="ECO:0000313" key="3">
    <source>
        <dbReference type="Proteomes" id="UP000460290"/>
    </source>
</evidence>
<dbReference type="InterPro" id="IPR027417">
    <property type="entry name" value="P-loop_NTPase"/>
</dbReference>
<dbReference type="Pfam" id="PF07475">
    <property type="entry name" value="Hpr_kinase_C"/>
    <property type="match status" value="1"/>
</dbReference>
<feature type="domain" description="HPr kinase/phosphorylase C-terminal" evidence="1">
    <location>
        <begin position="8"/>
        <end position="79"/>
    </location>
</feature>
<dbReference type="SUPFAM" id="SSF53795">
    <property type="entry name" value="PEP carboxykinase-like"/>
    <property type="match status" value="1"/>
</dbReference>
<keyword evidence="2" id="KW-0418">Kinase</keyword>
<organism evidence="2 3">
    <name type="scientific">Pontixanthobacter aestiaquae</name>
    <dbReference type="NCBI Taxonomy" id="1509367"/>
    <lineage>
        <taxon>Bacteria</taxon>
        <taxon>Pseudomonadati</taxon>
        <taxon>Pseudomonadota</taxon>
        <taxon>Alphaproteobacteria</taxon>
        <taxon>Sphingomonadales</taxon>
        <taxon>Erythrobacteraceae</taxon>
        <taxon>Pontixanthobacter</taxon>
    </lineage>
</organism>
<proteinExistence type="predicted"/>
<evidence type="ECO:0000259" key="1">
    <source>
        <dbReference type="Pfam" id="PF07475"/>
    </source>
</evidence>
<dbReference type="InterPro" id="IPR011104">
    <property type="entry name" value="Hpr_kin/Pase_C"/>
</dbReference>
<dbReference type="EMBL" id="WTYZ01000001">
    <property type="protein sequence ID" value="MXO83047.1"/>
    <property type="molecule type" value="Genomic_DNA"/>
</dbReference>
<accession>A0A844Z7J0</accession>
<dbReference type="GO" id="GO:0005524">
    <property type="term" value="F:ATP binding"/>
    <property type="evidence" value="ECO:0007669"/>
    <property type="project" value="InterPro"/>
</dbReference>